<keyword evidence="9" id="KW-1185">Reference proteome</keyword>
<dbReference type="GO" id="GO:0000977">
    <property type="term" value="F:RNA polymerase II transcription regulatory region sequence-specific DNA binding"/>
    <property type="evidence" value="ECO:0007669"/>
    <property type="project" value="TreeGrafter"/>
</dbReference>
<evidence type="ECO:0000256" key="1">
    <source>
        <dbReference type="ARBA" id="ARBA00004123"/>
    </source>
</evidence>
<dbReference type="Proteomes" id="UP001153620">
    <property type="component" value="Chromosome 1"/>
</dbReference>
<dbReference type="SUPFAM" id="SSF47459">
    <property type="entry name" value="HLH, helix-loop-helix DNA-binding domain"/>
    <property type="match status" value="1"/>
</dbReference>
<evidence type="ECO:0000256" key="3">
    <source>
        <dbReference type="ARBA" id="ARBA00023125"/>
    </source>
</evidence>
<dbReference type="InterPro" id="IPR036638">
    <property type="entry name" value="HLH_DNA-bd_sf"/>
</dbReference>
<evidence type="ECO:0000256" key="4">
    <source>
        <dbReference type="ARBA" id="ARBA00023163"/>
    </source>
</evidence>
<reference evidence="8" key="2">
    <citation type="submission" date="2022-10" db="EMBL/GenBank/DDBJ databases">
        <authorList>
            <consortium name="ENA_rothamsted_submissions"/>
            <consortium name="culmorum"/>
            <person name="King R."/>
        </authorList>
    </citation>
    <scope>NUCLEOTIDE SEQUENCE</scope>
</reference>
<dbReference type="PROSITE" id="PS50888">
    <property type="entry name" value="BHLH"/>
    <property type="match status" value="1"/>
</dbReference>
<dbReference type="Pfam" id="PF00010">
    <property type="entry name" value="HLH"/>
    <property type="match status" value="1"/>
</dbReference>
<organism evidence="8 9">
    <name type="scientific">Chironomus riparius</name>
    <dbReference type="NCBI Taxonomy" id="315576"/>
    <lineage>
        <taxon>Eukaryota</taxon>
        <taxon>Metazoa</taxon>
        <taxon>Ecdysozoa</taxon>
        <taxon>Arthropoda</taxon>
        <taxon>Hexapoda</taxon>
        <taxon>Insecta</taxon>
        <taxon>Pterygota</taxon>
        <taxon>Neoptera</taxon>
        <taxon>Endopterygota</taxon>
        <taxon>Diptera</taxon>
        <taxon>Nematocera</taxon>
        <taxon>Chironomoidea</taxon>
        <taxon>Chironomidae</taxon>
        <taxon>Chironominae</taxon>
        <taxon>Chironomus</taxon>
    </lineage>
</organism>
<dbReference type="InterPro" id="IPR050283">
    <property type="entry name" value="E-box_TF_Regulators"/>
</dbReference>
<dbReference type="GO" id="GO:0005634">
    <property type="term" value="C:nucleus"/>
    <property type="evidence" value="ECO:0007669"/>
    <property type="project" value="UniProtKB-SubCell"/>
</dbReference>
<keyword evidence="3" id="KW-0238">DNA-binding</keyword>
<feature type="domain" description="BHLH" evidence="7">
    <location>
        <begin position="122"/>
        <end position="174"/>
    </location>
</feature>
<dbReference type="GO" id="GO:0032502">
    <property type="term" value="P:developmental process"/>
    <property type="evidence" value="ECO:0007669"/>
    <property type="project" value="TreeGrafter"/>
</dbReference>
<evidence type="ECO:0000259" key="7">
    <source>
        <dbReference type="PROSITE" id="PS50888"/>
    </source>
</evidence>
<protein>
    <recommendedName>
        <fullName evidence="7">BHLH domain-containing protein</fullName>
    </recommendedName>
</protein>
<dbReference type="PANTHER" id="PTHR23349:SF68">
    <property type="entry name" value="FI14601P"/>
    <property type="match status" value="1"/>
</dbReference>
<comment type="subcellular location">
    <subcellularLocation>
        <location evidence="1">Nucleus</location>
    </subcellularLocation>
</comment>
<dbReference type="AlphaFoldDB" id="A0A9N9WKG7"/>
<evidence type="ECO:0000256" key="2">
    <source>
        <dbReference type="ARBA" id="ARBA00023015"/>
    </source>
</evidence>
<evidence type="ECO:0000256" key="6">
    <source>
        <dbReference type="SAM" id="MobiDB-lite"/>
    </source>
</evidence>
<keyword evidence="2" id="KW-0805">Transcription regulation</keyword>
<evidence type="ECO:0000313" key="9">
    <source>
        <dbReference type="Proteomes" id="UP001153620"/>
    </source>
</evidence>
<dbReference type="GO" id="GO:0046983">
    <property type="term" value="F:protein dimerization activity"/>
    <property type="evidence" value="ECO:0007669"/>
    <property type="project" value="InterPro"/>
</dbReference>
<keyword evidence="4" id="KW-0804">Transcription</keyword>
<accession>A0A9N9WKG7</accession>
<dbReference type="InterPro" id="IPR011598">
    <property type="entry name" value="bHLH_dom"/>
</dbReference>
<proteinExistence type="predicted"/>
<dbReference type="PANTHER" id="PTHR23349">
    <property type="entry name" value="BASIC HELIX-LOOP-HELIX TRANSCRIPTION FACTOR, TWIST"/>
    <property type="match status" value="1"/>
</dbReference>
<reference evidence="8" key="1">
    <citation type="submission" date="2022-01" db="EMBL/GenBank/DDBJ databases">
        <authorList>
            <person name="King R."/>
        </authorList>
    </citation>
    <scope>NUCLEOTIDE SEQUENCE</scope>
</reference>
<gene>
    <name evidence="8" type="ORF">CHIRRI_LOCUS1962</name>
</gene>
<dbReference type="EMBL" id="OU895877">
    <property type="protein sequence ID" value="CAG9798987.1"/>
    <property type="molecule type" value="Genomic_DNA"/>
</dbReference>
<dbReference type="CDD" id="cd11466">
    <property type="entry name" value="bHLH_TS_HAND"/>
    <property type="match status" value="1"/>
</dbReference>
<dbReference type="SMART" id="SM00353">
    <property type="entry name" value="HLH"/>
    <property type="match status" value="1"/>
</dbReference>
<feature type="region of interest" description="Disordered" evidence="6">
    <location>
        <begin position="219"/>
        <end position="239"/>
    </location>
</feature>
<dbReference type="OrthoDB" id="10055449at2759"/>
<evidence type="ECO:0000313" key="8">
    <source>
        <dbReference type="EMBL" id="CAG9798987.1"/>
    </source>
</evidence>
<name>A0A9N9WKG7_9DIPT</name>
<dbReference type="GO" id="GO:0000981">
    <property type="term" value="F:DNA-binding transcription factor activity, RNA polymerase II-specific"/>
    <property type="evidence" value="ECO:0007669"/>
    <property type="project" value="TreeGrafter"/>
</dbReference>
<dbReference type="FunFam" id="4.10.280.10:FF:000010">
    <property type="entry name" value="Scleraxis bHLH transcription factor"/>
    <property type="match status" value="1"/>
</dbReference>
<evidence type="ECO:0000256" key="5">
    <source>
        <dbReference type="ARBA" id="ARBA00023242"/>
    </source>
</evidence>
<sequence length="252" mass="29103">MLKVANKMSSFDSDNDFLHEDYYETNGTYYSNGVYPGSQEDYEYMRKFSSTDDSINQSSPTSSYHYPVYSQLDKNDYVMEDYYSPNRSNITTTNVNYNNNVITNKTNIVTSNEIHAPVKVVRKRTTANKKERRRTQSINSAYSSLREHIPNVPSDTKLSKIKTLRLATSYISYLINVLEGEETNINNGNFKSGFRAELVPSSRKINAERRALMKKEIQSQIEQQQNHGEDKKRTGWPQSVWGNVTLSRKNLK</sequence>
<keyword evidence="5" id="KW-0539">Nucleus</keyword>
<dbReference type="Gene3D" id="4.10.280.10">
    <property type="entry name" value="Helix-loop-helix DNA-binding domain"/>
    <property type="match status" value="1"/>
</dbReference>